<evidence type="ECO:0000313" key="1">
    <source>
        <dbReference type="EMBL" id="SFB04587.1"/>
    </source>
</evidence>
<keyword evidence="2" id="KW-1185">Reference proteome</keyword>
<dbReference type="GO" id="GO:0016491">
    <property type="term" value="F:oxidoreductase activity"/>
    <property type="evidence" value="ECO:0007669"/>
    <property type="project" value="InterPro"/>
</dbReference>
<dbReference type="STRING" id="490629.SAMN05216266_10410"/>
<dbReference type="OrthoDB" id="3723182at2"/>
<dbReference type="AlphaFoldDB" id="A0A1I0XVA1"/>
<reference evidence="2" key="1">
    <citation type="submission" date="2016-10" db="EMBL/GenBank/DDBJ databases">
        <authorList>
            <person name="Varghese N."/>
            <person name="Submissions S."/>
        </authorList>
    </citation>
    <scope>NUCLEOTIDE SEQUENCE [LARGE SCALE GENOMIC DNA]</scope>
    <source>
        <strain evidence="2">CGMCC 4.3568</strain>
    </source>
</reference>
<accession>A0A1I0XVA1</accession>
<dbReference type="PANTHER" id="PTHR43745">
    <property type="entry name" value="NITROREDUCTASE MJ1384-RELATED"/>
    <property type="match status" value="1"/>
</dbReference>
<dbReference type="SUPFAM" id="SSF55469">
    <property type="entry name" value="FMN-dependent nitroreductase-like"/>
    <property type="match status" value="1"/>
</dbReference>
<gene>
    <name evidence="1" type="ORF">SAMN05216266_10410</name>
</gene>
<dbReference type="EMBL" id="FOKG01000004">
    <property type="protein sequence ID" value="SFB04587.1"/>
    <property type="molecule type" value="Genomic_DNA"/>
</dbReference>
<dbReference type="Proteomes" id="UP000243799">
    <property type="component" value="Unassembled WGS sequence"/>
</dbReference>
<dbReference type="InterPro" id="IPR000415">
    <property type="entry name" value="Nitroreductase-like"/>
</dbReference>
<dbReference type="PANTHER" id="PTHR43745:SF2">
    <property type="entry name" value="NITROREDUCTASE MJ1384-RELATED"/>
    <property type="match status" value="1"/>
</dbReference>
<proteinExistence type="predicted"/>
<dbReference type="InterPro" id="IPR052544">
    <property type="entry name" value="Bacteriocin_Proc_Enz"/>
</dbReference>
<name>A0A1I0XVA1_9PSEU</name>
<organism evidence="1 2">
    <name type="scientific">Amycolatopsis marina</name>
    <dbReference type="NCBI Taxonomy" id="490629"/>
    <lineage>
        <taxon>Bacteria</taxon>
        <taxon>Bacillati</taxon>
        <taxon>Actinomycetota</taxon>
        <taxon>Actinomycetes</taxon>
        <taxon>Pseudonocardiales</taxon>
        <taxon>Pseudonocardiaceae</taxon>
        <taxon>Amycolatopsis</taxon>
    </lineage>
</organism>
<sequence length="701" mass="75503">MTALSAQPLASRTLPVHTNPHLIVVQRRLYDPHYQASGRWIIVDPTTRRAFVAVGGRRHTGTADTDGVSNIGGGGSTWPTWMQGRRHQDVVSDVLRVLAAASDGPVATAELLAAANVEDHGHLDRLLAAGLLRTGTVERAPTSYLERYHRAVFDYPFHDYYDKEWHAKDVATMAEYQSAWAPPPPLTERAGEPIALPEVSPHDAVSHPPGGDLTPRTLAAVLHLALAPTGWRTAPVVGPLAHRTSPSGGGRHPTEVVVLLSRALGHVPPGAYHYDSGRHALTPAPAYADQLNTIAGPCGLLVISHVERAMWRYREIRSFRPISIDAGHVVETLALLLGQLGHEVTVGPPLCAEPVDHDAVTEPALALLVVSGHATSTPPAPAPADDGAFCTNPTLHLTFDRGGLTAHVGWPERTSTRVSLSELQVLGHCLPSRHGDRDTSPTGVRAAVPEVPPERLEHLRTRQTLLPREVGHRLDRGVGLWAKYGWYLSLLAHLDIRAGHRQSGRELASQSRPVRLTGLAPERLVDSLLARRTCRAFSSVPVAREDVESVLGETTRGAAEELIPLGAALRVVVAPLAVAGLPTGAVHEWNVERGTLDPLDITVGRDVARALTIGQEPMSTAAVVTWFMARVPLDRPAGYELTLLSLGRLGQRMCILATDRGLGVFMTPAVCDAATFAKLRIPDGERTLTYALGMGNRRGDR</sequence>
<dbReference type="Gene3D" id="3.40.109.10">
    <property type="entry name" value="NADH Oxidase"/>
    <property type="match status" value="2"/>
</dbReference>
<dbReference type="RefSeq" id="WP_091671674.1">
    <property type="nucleotide sequence ID" value="NZ_FOKG01000004.1"/>
</dbReference>
<evidence type="ECO:0000313" key="2">
    <source>
        <dbReference type="Proteomes" id="UP000243799"/>
    </source>
</evidence>
<protein>
    <submittedName>
        <fullName evidence="1">Uncharacterized protein</fullName>
    </submittedName>
</protein>